<evidence type="ECO:0000313" key="1">
    <source>
        <dbReference type="EMBL" id="VEL24466.1"/>
    </source>
</evidence>
<dbReference type="Proteomes" id="UP000784294">
    <property type="component" value="Unassembled WGS sequence"/>
</dbReference>
<gene>
    <name evidence="1" type="ORF">PXEA_LOCUS17906</name>
</gene>
<sequence length="44" mass="5056">MQEICRFCRCVFVVSYDTGTHLGEHSFVVVKPNPLIDRDPEICT</sequence>
<name>A0A3S5CIL5_9PLAT</name>
<organism evidence="1 2">
    <name type="scientific">Protopolystoma xenopodis</name>
    <dbReference type="NCBI Taxonomy" id="117903"/>
    <lineage>
        <taxon>Eukaryota</taxon>
        <taxon>Metazoa</taxon>
        <taxon>Spiralia</taxon>
        <taxon>Lophotrochozoa</taxon>
        <taxon>Platyhelminthes</taxon>
        <taxon>Monogenea</taxon>
        <taxon>Polyopisthocotylea</taxon>
        <taxon>Polystomatidea</taxon>
        <taxon>Polystomatidae</taxon>
        <taxon>Protopolystoma</taxon>
    </lineage>
</organism>
<keyword evidence="2" id="KW-1185">Reference proteome</keyword>
<proteinExistence type="predicted"/>
<accession>A0A3S5CIL5</accession>
<reference evidence="1" key="1">
    <citation type="submission" date="2018-11" db="EMBL/GenBank/DDBJ databases">
        <authorList>
            <consortium name="Pathogen Informatics"/>
        </authorList>
    </citation>
    <scope>NUCLEOTIDE SEQUENCE</scope>
</reference>
<comment type="caution">
    <text evidence="1">The sequence shown here is derived from an EMBL/GenBank/DDBJ whole genome shotgun (WGS) entry which is preliminary data.</text>
</comment>
<dbReference type="AlphaFoldDB" id="A0A3S5CIL5"/>
<evidence type="ECO:0000313" key="2">
    <source>
        <dbReference type="Proteomes" id="UP000784294"/>
    </source>
</evidence>
<protein>
    <submittedName>
        <fullName evidence="1">Uncharacterized protein</fullName>
    </submittedName>
</protein>
<dbReference type="EMBL" id="CAAALY010067892">
    <property type="protein sequence ID" value="VEL24466.1"/>
    <property type="molecule type" value="Genomic_DNA"/>
</dbReference>